<dbReference type="InterPro" id="IPR022929">
    <property type="entry name" value="Put_MntP"/>
</dbReference>
<feature type="transmembrane region" description="Helical" evidence="8">
    <location>
        <begin position="177"/>
        <end position="194"/>
    </location>
</feature>
<keyword evidence="9" id="KW-0732">Signal</keyword>
<sequence>MSLISILLTSIALSMDAFAVSITKGMTIKNITTKLAFKIAFFFGLFQGGMPLIGWALGISFEGYIKAFDHWIALILLSFLGIKMIYESIEGEDEDEVALDIAQDNTQNNFSDNDIKIKDLIVLSVATSIDALAVGVSFAFLNISIVPVVSAIAIITFIVCFIGVLIGKQIGPILKNYAEIIGGIILICIGINIFNEHTGFLSNFIDFFK</sequence>
<keyword evidence="6 8" id="KW-0472">Membrane</keyword>
<dbReference type="OrthoDB" id="9811590at2"/>
<evidence type="ECO:0000313" key="11">
    <source>
        <dbReference type="Proteomes" id="UP000034407"/>
    </source>
</evidence>
<dbReference type="GO" id="GO:0005384">
    <property type="term" value="F:manganese ion transmembrane transporter activity"/>
    <property type="evidence" value="ECO:0007669"/>
    <property type="project" value="UniProtKB-UniRule"/>
</dbReference>
<feature type="transmembrane region" description="Helical" evidence="8">
    <location>
        <begin position="138"/>
        <end position="165"/>
    </location>
</feature>
<evidence type="ECO:0000256" key="5">
    <source>
        <dbReference type="ARBA" id="ARBA00023065"/>
    </source>
</evidence>
<feature type="signal peptide" evidence="9">
    <location>
        <begin position="1"/>
        <end position="19"/>
    </location>
</feature>
<evidence type="ECO:0000256" key="2">
    <source>
        <dbReference type="ARBA" id="ARBA00022475"/>
    </source>
</evidence>
<comment type="similarity">
    <text evidence="8">Belongs to the MntP (TC 9.B.29) family.</text>
</comment>
<dbReference type="InterPro" id="IPR003810">
    <property type="entry name" value="Mntp/YtaF"/>
</dbReference>
<comment type="caution">
    <text evidence="10">The sequence shown here is derived from an EMBL/GenBank/DDBJ whole genome shotgun (WGS) entry which is preliminary data.</text>
</comment>
<comment type="function">
    <text evidence="8">Probably functions as a manganese efflux pump.</text>
</comment>
<evidence type="ECO:0000256" key="9">
    <source>
        <dbReference type="SAM" id="SignalP"/>
    </source>
</evidence>
<dbReference type="PATRIC" id="fig|1629550.3.peg.1930"/>
<name>A0A0M3DH22_9FIRM</name>
<evidence type="ECO:0000256" key="3">
    <source>
        <dbReference type="ARBA" id="ARBA00022692"/>
    </source>
</evidence>
<accession>A0A0M3DH22</accession>
<keyword evidence="7 8" id="KW-0464">Manganese</keyword>
<feature type="transmembrane region" description="Helical" evidence="8">
    <location>
        <begin position="35"/>
        <end position="56"/>
    </location>
</feature>
<gene>
    <name evidence="8" type="primary">mntP</name>
    <name evidence="10" type="ORF">VN21_12315</name>
</gene>
<dbReference type="Proteomes" id="UP000034407">
    <property type="component" value="Unassembled WGS sequence"/>
</dbReference>
<feature type="transmembrane region" description="Helical" evidence="8">
    <location>
        <begin position="68"/>
        <end position="86"/>
    </location>
</feature>
<dbReference type="AlphaFoldDB" id="A0A0M3DH22"/>
<dbReference type="RefSeq" id="WP_046823522.1">
    <property type="nucleotide sequence ID" value="NZ_LBBT01000244.1"/>
</dbReference>
<comment type="subcellular location">
    <subcellularLocation>
        <location evidence="8">Cell membrane</location>
        <topology evidence="8">Multi-pass membrane protein</topology>
    </subcellularLocation>
</comment>
<evidence type="ECO:0000256" key="7">
    <source>
        <dbReference type="ARBA" id="ARBA00023211"/>
    </source>
</evidence>
<keyword evidence="3 8" id="KW-0812">Transmembrane</keyword>
<keyword evidence="1 8" id="KW-0813">Transport</keyword>
<comment type="caution">
    <text evidence="8">Lacks conserved residue(s) required for the propagation of feature annotation.</text>
</comment>
<reference evidence="10 11" key="1">
    <citation type="submission" date="2015-04" db="EMBL/GenBank/DDBJ databases">
        <title>Microcin producing Clostridium sp. JC272T.</title>
        <authorList>
            <person name="Jyothsna T."/>
            <person name="Sasikala C."/>
            <person name="Ramana C."/>
        </authorList>
    </citation>
    <scope>NUCLEOTIDE SEQUENCE [LARGE SCALE GENOMIC DNA]</scope>
    <source>
        <strain evidence="10 11">JC272</strain>
    </source>
</reference>
<protein>
    <recommendedName>
        <fullName evidence="8">Putative manganese efflux pump MntP</fullName>
    </recommendedName>
</protein>
<dbReference type="EMBL" id="LBBT01000244">
    <property type="protein sequence ID" value="KKY00759.1"/>
    <property type="molecule type" value="Genomic_DNA"/>
</dbReference>
<proteinExistence type="inferred from homology"/>
<evidence type="ECO:0000256" key="6">
    <source>
        <dbReference type="ARBA" id="ARBA00023136"/>
    </source>
</evidence>
<evidence type="ECO:0000256" key="1">
    <source>
        <dbReference type="ARBA" id="ARBA00022448"/>
    </source>
</evidence>
<keyword evidence="4 8" id="KW-1133">Transmembrane helix</keyword>
<feature type="chain" id="PRO_5038916287" description="Putative manganese efflux pump MntP" evidence="9">
    <location>
        <begin position="20"/>
        <end position="209"/>
    </location>
</feature>
<dbReference type="PANTHER" id="PTHR35529:SF1">
    <property type="entry name" value="MANGANESE EFFLUX PUMP MNTP-RELATED"/>
    <property type="match status" value="1"/>
</dbReference>
<evidence type="ECO:0000313" key="10">
    <source>
        <dbReference type="EMBL" id="KKY00759.1"/>
    </source>
</evidence>
<evidence type="ECO:0000256" key="8">
    <source>
        <dbReference type="HAMAP-Rule" id="MF_01521"/>
    </source>
</evidence>
<dbReference type="Pfam" id="PF02659">
    <property type="entry name" value="Mntp"/>
    <property type="match status" value="1"/>
</dbReference>
<keyword evidence="5 8" id="KW-0406">Ion transport</keyword>
<dbReference type="PANTHER" id="PTHR35529">
    <property type="entry name" value="MANGANESE EFFLUX PUMP MNTP-RELATED"/>
    <property type="match status" value="1"/>
</dbReference>
<dbReference type="HAMAP" id="MF_01521">
    <property type="entry name" value="MntP_pump"/>
    <property type="match status" value="1"/>
</dbReference>
<dbReference type="GO" id="GO:0005886">
    <property type="term" value="C:plasma membrane"/>
    <property type="evidence" value="ECO:0007669"/>
    <property type="project" value="UniProtKB-SubCell"/>
</dbReference>
<evidence type="ECO:0000256" key="4">
    <source>
        <dbReference type="ARBA" id="ARBA00022989"/>
    </source>
</evidence>
<keyword evidence="2 8" id="KW-1003">Cell membrane</keyword>
<keyword evidence="11" id="KW-1185">Reference proteome</keyword>
<organism evidence="10 11">
    <name type="scientific">Paraclostridium benzoelyticum</name>
    <dbReference type="NCBI Taxonomy" id="1629550"/>
    <lineage>
        <taxon>Bacteria</taxon>
        <taxon>Bacillati</taxon>
        <taxon>Bacillota</taxon>
        <taxon>Clostridia</taxon>
        <taxon>Peptostreptococcales</taxon>
        <taxon>Peptostreptococcaceae</taxon>
        <taxon>Paraclostridium</taxon>
    </lineage>
</organism>